<keyword evidence="2" id="KW-0732">Signal</keyword>
<feature type="compositionally biased region" description="Acidic residues" evidence="1">
    <location>
        <begin position="176"/>
        <end position="187"/>
    </location>
</feature>
<dbReference type="EMBL" id="SOCP01000002">
    <property type="protein sequence ID" value="TDV56615.1"/>
    <property type="molecule type" value="Genomic_DNA"/>
</dbReference>
<name>A0A4R7W376_9PSEU</name>
<keyword evidence="4" id="KW-1185">Reference proteome</keyword>
<evidence type="ECO:0000256" key="2">
    <source>
        <dbReference type="SAM" id="SignalP"/>
    </source>
</evidence>
<dbReference type="Proteomes" id="UP000294927">
    <property type="component" value="Unassembled WGS sequence"/>
</dbReference>
<reference evidence="3 4" key="1">
    <citation type="submission" date="2019-03" db="EMBL/GenBank/DDBJ databases">
        <title>Genomic Encyclopedia of Archaeal and Bacterial Type Strains, Phase II (KMG-II): from individual species to whole genera.</title>
        <authorList>
            <person name="Goeker M."/>
        </authorList>
    </citation>
    <scope>NUCLEOTIDE SEQUENCE [LARGE SCALE GENOMIC DNA]</scope>
    <source>
        <strain evidence="3 4">DSM 45499</strain>
    </source>
</reference>
<evidence type="ECO:0000313" key="4">
    <source>
        <dbReference type="Proteomes" id="UP000294927"/>
    </source>
</evidence>
<accession>A0A4R7W376</accession>
<evidence type="ECO:0000256" key="1">
    <source>
        <dbReference type="SAM" id="MobiDB-lite"/>
    </source>
</evidence>
<dbReference type="PROSITE" id="PS51257">
    <property type="entry name" value="PROKAR_LIPOPROTEIN"/>
    <property type="match status" value="1"/>
</dbReference>
<sequence>MIVFRLLVLVMTLVLGACDTAADTSDYATEEATSTGTPTEEGTGPENPRPTDDGMAVTLPELPVGGGSNGEPADQCATASFTSSLPDGVSVRVTGIRFSADGASVDGGGCDGNDFCDGFVFDSPGATCSVSVDASNATTGVDMSLAGECVAEDVSACDDLRNSSGSVELNVPQTSDPDETTTTEDEPLPSQTE</sequence>
<evidence type="ECO:0000313" key="3">
    <source>
        <dbReference type="EMBL" id="TDV56615.1"/>
    </source>
</evidence>
<feature type="signal peptide" evidence="2">
    <location>
        <begin position="1"/>
        <end position="21"/>
    </location>
</feature>
<feature type="compositionally biased region" description="Low complexity" evidence="1">
    <location>
        <begin position="30"/>
        <end position="46"/>
    </location>
</feature>
<feature type="region of interest" description="Disordered" evidence="1">
    <location>
        <begin position="25"/>
        <end position="54"/>
    </location>
</feature>
<feature type="compositionally biased region" description="Polar residues" evidence="1">
    <location>
        <begin position="162"/>
        <end position="173"/>
    </location>
</feature>
<feature type="region of interest" description="Disordered" evidence="1">
    <location>
        <begin position="161"/>
        <end position="193"/>
    </location>
</feature>
<feature type="chain" id="PRO_5039409412" description="Neocarzinostatin family protein" evidence="2">
    <location>
        <begin position="22"/>
        <end position="193"/>
    </location>
</feature>
<proteinExistence type="predicted"/>
<comment type="caution">
    <text evidence="3">The sequence shown here is derived from an EMBL/GenBank/DDBJ whole genome shotgun (WGS) entry which is preliminary data.</text>
</comment>
<protein>
    <recommendedName>
        <fullName evidence="5">Neocarzinostatin family protein</fullName>
    </recommendedName>
</protein>
<evidence type="ECO:0008006" key="5">
    <source>
        <dbReference type="Google" id="ProtNLM"/>
    </source>
</evidence>
<dbReference type="RefSeq" id="WP_166663984.1">
    <property type="nucleotide sequence ID" value="NZ_SOCP01000002.1"/>
</dbReference>
<gene>
    <name evidence="3" type="ORF">CLV71_102682</name>
</gene>
<organism evidence="3 4">
    <name type="scientific">Actinophytocola oryzae</name>
    <dbReference type="NCBI Taxonomy" id="502181"/>
    <lineage>
        <taxon>Bacteria</taxon>
        <taxon>Bacillati</taxon>
        <taxon>Actinomycetota</taxon>
        <taxon>Actinomycetes</taxon>
        <taxon>Pseudonocardiales</taxon>
        <taxon>Pseudonocardiaceae</taxon>
    </lineage>
</organism>
<dbReference type="AlphaFoldDB" id="A0A4R7W376"/>